<dbReference type="InterPro" id="IPR052907">
    <property type="entry name" value="Beta-lactamase/esterase"/>
</dbReference>
<dbReference type="OrthoDB" id="3422781at2"/>
<dbReference type="Pfam" id="PF00144">
    <property type="entry name" value="Beta-lactamase"/>
    <property type="match status" value="1"/>
</dbReference>
<dbReference type="SUPFAM" id="SSF56601">
    <property type="entry name" value="beta-lactamase/transpeptidase-like"/>
    <property type="match status" value="1"/>
</dbReference>
<dbReference type="Proteomes" id="UP000253741">
    <property type="component" value="Unassembled WGS sequence"/>
</dbReference>
<accession>A0A370B5G7</accession>
<evidence type="ECO:0000313" key="3">
    <source>
        <dbReference type="Proteomes" id="UP000253741"/>
    </source>
</evidence>
<proteinExistence type="predicted"/>
<name>A0A370B5G7_9ACTN</name>
<feature type="domain" description="Beta-lactamase-related" evidence="1">
    <location>
        <begin position="10"/>
        <end position="115"/>
    </location>
</feature>
<organism evidence="2 3">
    <name type="scientific">Streptomyces corynorhini</name>
    <dbReference type="NCBI Taxonomy" id="2282652"/>
    <lineage>
        <taxon>Bacteria</taxon>
        <taxon>Bacillati</taxon>
        <taxon>Actinomycetota</taxon>
        <taxon>Actinomycetes</taxon>
        <taxon>Kitasatosporales</taxon>
        <taxon>Streptomycetaceae</taxon>
        <taxon>Streptomyces</taxon>
    </lineage>
</organism>
<protein>
    <recommendedName>
        <fullName evidence="1">Beta-lactamase-related domain-containing protein</fullName>
    </recommendedName>
</protein>
<sequence length="157" mass="16789">MDAWRAADLGAADGHGNALSVAETLAPIARAGASAHGQLLKPDTIGLIFDEQSNGTDLVNALHLRWGIGYTLPDRRTLPWIPDGRIAFWGGWGGSMAIMDLDRRMTISYVMHNMGADILGSPRAAAYTTAIYRASMTAPHPEQPAVGIASTNHTRLI</sequence>
<dbReference type="InterPro" id="IPR001466">
    <property type="entry name" value="Beta-lactam-related"/>
</dbReference>
<dbReference type="RefSeq" id="WP_114624545.1">
    <property type="nucleotide sequence ID" value="NZ_QQNA01000119.1"/>
</dbReference>
<keyword evidence="3" id="KW-1185">Reference proteome</keyword>
<gene>
    <name evidence="2" type="ORF">DVH02_16265</name>
</gene>
<dbReference type="PANTHER" id="PTHR43319">
    <property type="entry name" value="BETA-LACTAMASE-RELATED"/>
    <property type="match status" value="1"/>
</dbReference>
<dbReference type="InterPro" id="IPR012338">
    <property type="entry name" value="Beta-lactam/transpept-like"/>
</dbReference>
<dbReference type="PANTHER" id="PTHR43319:SF3">
    <property type="entry name" value="BETA-LACTAMASE-RELATED DOMAIN-CONTAINING PROTEIN"/>
    <property type="match status" value="1"/>
</dbReference>
<evidence type="ECO:0000259" key="1">
    <source>
        <dbReference type="Pfam" id="PF00144"/>
    </source>
</evidence>
<evidence type="ECO:0000313" key="2">
    <source>
        <dbReference type="EMBL" id="RDG37087.1"/>
    </source>
</evidence>
<dbReference type="AlphaFoldDB" id="A0A370B5G7"/>
<dbReference type="Gene3D" id="3.40.710.10">
    <property type="entry name" value="DD-peptidase/beta-lactamase superfamily"/>
    <property type="match status" value="1"/>
</dbReference>
<reference evidence="2 3" key="1">
    <citation type="submission" date="2018-07" db="EMBL/GenBank/DDBJ databases">
        <title>Streptomyces species from bats.</title>
        <authorList>
            <person name="Dunlap C."/>
        </authorList>
    </citation>
    <scope>NUCLEOTIDE SEQUENCE [LARGE SCALE GENOMIC DNA]</scope>
    <source>
        <strain evidence="2 3">AC230</strain>
    </source>
</reference>
<dbReference type="EMBL" id="QQNA01000119">
    <property type="protein sequence ID" value="RDG37087.1"/>
    <property type="molecule type" value="Genomic_DNA"/>
</dbReference>
<comment type="caution">
    <text evidence="2">The sequence shown here is derived from an EMBL/GenBank/DDBJ whole genome shotgun (WGS) entry which is preliminary data.</text>
</comment>